<comment type="subcellular location">
    <subcellularLocation>
        <location evidence="1">Cell envelope</location>
    </subcellularLocation>
</comment>
<dbReference type="GO" id="GO:1904680">
    <property type="term" value="F:peptide transmembrane transporter activity"/>
    <property type="evidence" value="ECO:0007669"/>
    <property type="project" value="TreeGrafter"/>
</dbReference>
<dbReference type="Gene3D" id="3.90.76.10">
    <property type="entry name" value="Dipeptide-binding Protein, Domain 1"/>
    <property type="match status" value="1"/>
</dbReference>
<dbReference type="CDD" id="cd08505">
    <property type="entry name" value="PBP2_NikA_DppA_OppA_like_18"/>
    <property type="match status" value="1"/>
</dbReference>
<evidence type="ECO:0000256" key="1">
    <source>
        <dbReference type="ARBA" id="ARBA00004196"/>
    </source>
</evidence>
<dbReference type="PANTHER" id="PTHR30290:SF10">
    <property type="entry name" value="PERIPLASMIC OLIGOPEPTIDE-BINDING PROTEIN-RELATED"/>
    <property type="match status" value="1"/>
</dbReference>
<comment type="similarity">
    <text evidence="2">Belongs to the bacterial solute-binding protein 5 family.</text>
</comment>
<evidence type="ECO:0000256" key="5">
    <source>
        <dbReference type="SAM" id="Phobius"/>
    </source>
</evidence>
<protein>
    <recommendedName>
        <fullName evidence="6">Solute-binding protein family 5 domain-containing protein</fullName>
    </recommendedName>
</protein>
<proteinExistence type="inferred from homology"/>
<feature type="transmembrane region" description="Helical" evidence="5">
    <location>
        <begin position="670"/>
        <end position="690"/>
    </location>
</feature>
<dbReference type="InterPro" id="IPR000914">
    <property type="entry name" value="SBP_5_dom"/>
</dbReference>
<dbReference type="PANTHER" id="PTHR30290">
    <property type="entry name" value="PERIPLASMIC BINDING COMPONENT OF ABC TRANSPORTER"/>
    <property type="match status" value="1"/>
</dbReference>
<dbReference type="GO" id="GO:0015833">
    <property type="term" value="P:peptide transport"/>
    <property type="evidence" value="ECO:0007669"/>
    <property type="project" value="TreeGrafter"/>
</dbReference>
<gene>
    <name evidence="7" type="ORF">LCGC14_1092300</name>
</gene>
<dbReference type="Gene3D" id="3.10.105.10">
    <property type="entry name" value="Dipeptide-binding Protein, Domain 3"/>
    <property type="match status" value="1"/>
</dbReference>
<evidence type="ECO:0000259" key="6">
    <source>
        <dbReference type="Pfam" id="PF00496"/>
    </source>
</evidence>
<keyword evidence="5" id="KW-1133">Transmembrane helix</keyword>
<keyword evidence="5" id="KW-0812">Transmembrane</keyword>
<comment type="caution">
    <text evidence="7">The sequence shown here is derived from an EMBL/GenBank/DDBJ whole genome shotgun (WGS) entry which is preliminary data.</text>
</comment>
<reference evidence="7" key="1">
    <citation type="journal article" date="2015" name="Nature">
        <title>Complex archaea that bridge the gap between prokaryotes and eukaryotes.</title>
        <authorList>
            <person name="Spang A."/>
            <person name="Saw J.H."/>
            <person name="Jorgensen S.L."/>
            <person name="Zaremba-Niedzwiedzka K."/>
            <person name="Martijn J."/>
            <person name="Lind A.E."/>
            <person name="van Eijk R."/>
            <person name="Schleper C."/>
            <person name="Guy L."/>
            <person name="Ettema T.J."/>
        </authorList>
    </citation>
    <scope>NUCLEOTIDE SEQUENCE</scope>
</reference>
<dbReference type="EMBL" id="LAZR01004861">
    <property type="protein sequence ID" value="KKN04942.1"/>
    <property type="molecule type" value="Genomic_DNA"/>
</dbReference>
<sequence>MLSACDQRPLNSPYPNEALDEKTLYSSFSIRPKHLDPARSYSSNETIITGQIYEPPYQYHYLKRPYQLELLTASAMPEIIYLDKQMNPLPEEAEEKDVFFTSYKIPIKDGIMYQPHPAFVKKDSDTYLYHHLSKTELEDIEDIADFAETASRELTAADFVYQIKRLAHPEVHSPILGLMAEHIVGLRDYAEQLREISLANQQVDLRKKDISGVKLIDTYHYQITVYGKYPQLLYWLAMPFFSPIPWEADIFYQQKGLIEKNVTLDWYPVGTGPFYMTENDPNSRIVLSKNPHFHGELYPSEGEEGDREKGLLLDAGKSLPFLDKIVFSLEKENTSYWGKFMQGYYDVSGISSDSFDQAIKVSSVGQFGLSDAMIDKGIQLKTAIGTSTFYTGFNMLDPIIGGYTDRAKKLRQALSIAIDQEEYISIFANGRGIPAQGPVPPGLFGYVDGQEGINPFNYTWQDNEPMRLSITKAKQLLKEAGYPNGRDQKTGKPLVLYLDVAATGPDSKAPLDWLRKQFRKLEIQLVIRSTDYNRFRDKIRRGQAQIYQWGWNADYPDPENFLSLLYGLNGKVQYGGENASNYHNQEFDTLFDKMRTMPNTPERLDIIKKMVNIAREDAPWIWGFHPKEFALYHAWNHNIKPNLMANNTLKYRRIDTDLREKLQQQWNQPILWPLIVTFFVMLLMVVPALIKYRQKKYR</sequence>
<dbReference type="GO" id="GO:0042597">
    <property type="term" value="C:periplasmic space"/>
    <property type="evidence" value="ECO:0007669"/>
    <property type="project" value="UniProtKB-ARBA"/>
</dbReference>
<keyword evidence="4" id="KW-0732">Signal</keyword>
<keyword evidence="3" id="KW-0813">Transport</keyword>
<dbReference type="AlphaFoldDB" id="A0A0F9MZR8"/>
<organism evidence="7">
    <name type="scientific">marine sediment metagenome</name>
    <dbReference type="NCBI Taxonomy" id="412755"/>
    <lineage>
        <taxon>unclassified sequences</taxon>
        <taxon>metagenomes</taxon>
        <taxon>ecological metagenomes</taxon>
    </lineage>
</organism>
<dbReference type="GO" id="GO:0030313">
    <property type="term" value="C:cell envelope"/>
    <property type="evidence" value="ECO:0007669"/>
    <property type="project" value="UniProtKB-SubCell"/>
</dbReference>
<dbReference type="SUPFAM" id="SSF53850">
    <property type="entry name" value="Periplasmic binding protein-like II"/>
    <property type="match status" value="1"/>
</dbReference>
<accession>A0A0F9MZR8</accession>
<dbReference type="Gene3D" id="3.40.190.10">
    <property type="entry name" value="Periplasmic binding protein-like II"/>
    <property type="match status" value="1"/>
</dbReference>
<keyword evidence="5" id="KW-0472">Membrane</keyword>
<dbReference type="GO" id="GO:0043190">
    <property type="term" value="C:ATP-binding cassette (ABC) transporter complex"/>
    <property type="evidence" value="ECO:0007669"/>
    <property type="project" value="InterPro"/>
</dbReference>
<evidence type="ECO:0000256" key="2">
    <source>
        <dbReference type="ARBA" id="ARBA00005695"/>
    </source>
</evidence>
<feature type="domain" description="Solute-binding protein family 5" evidence="6">
    <location>
        <begin position="153"/>
        <end position="570"/>
    </location>
</feature>
<evidence type="ECO:0000256" key="3">
    <source>
        <dbReference type="ARBA" id="ARBA00022448"/>
    </source>
</evidence>
<dbReference type="InterPro" id="IPR039424">
    <property type="entry name" value="SBP_5"/>
</dbReference>
<name>A0A0F9MZR8_9ZZZZ</name>
<dbReference type="Pfam" id="PF00496">
    <property type="entry name" value="SBP_bac_5"/>
    <property type="match status" value="1"/>
</dbReference>
<evidence type="ECO:0000313" key="7">
    <source>
        <dbReference type="EMBL" id="KKN04942.1"/>
    </source>
</evidence>
<evidence type="ECO:0000256" key="4">
    <source>
        <dbReference type="ARBA" id="ARBA00022729"/>
    </source>
</evidence>